<keyword evidence="3" id="KW-1185">Reference proteome</keyword>
<reference evidence="2" key="1">
    <citation type="submission" date="2022-07" db="EMBL/GenBank/DDBJ databases">
        <title>Genome Sequence of Xylaria arbuscula.</title>
        <authorList>
            <person name="Buettner E."/>
        </authorList>
    </citation>
    <scope>NUCLEOTIDE SEQUENCE</scope>
    <source>
        <strain evidence="2">VT107</strain>
    </source>
</reference>
<feature type="chain" id="PRO_5040815609" evidence="1">
    <location>
        <begin position="21"/>
        <end position="132"/>
    </location>
</feature>
<keyword evidence="1" id="KW-0732">Signal</keyword>
<dbReference type="EMBL" id="JANPWZ010000662">
    <property type="protein sequence ID" value="KAJ3573717.1"/>
    <property type="molecule type" value="Genomic_DNA"/>
</dbReference>
<name>A0A9W8NFR8_9PEZI</name>
<proteinExistence type="predicted"/>
<gene>
    <name evidence="2" type="ORF">NPX13_g4601</name>
</gene>
<protein>
    <submittedName>
        <fullName evidence="2">Uncharacterized protein</fullName>
    </submittedName>
</protein>
<sequence>MLAIQASFLVFLFFASTAFAGRVSFFARYLGGQMGPQHTSTATEYTDDKSASILTNMNTWSSGEYVANENRLGIVVVKAHDNRIYASKSEASDAIRGMQYVKPYILRPDHRHLSIVNANYQPPTDIEKAGLE</sequence>
<accession>A0A9W8NFR8</accession>
<dbReference type="VEuPathDB" id="FungiDB:F4678DRAFT_477672"/>
<dbReference type="Proteomes" id="UP001148614">
    <property type="component" value="Unassembled WGS sequence"/>
</dbReference>
<dbReference type="AlphaFoldDB" id="A0A9W8NFR8"/>
<organism evidence="2 3">
    <name type="scientific">Xylaria arbuscula</name>
    <dbReference type="NCBI Taxonomy" id="114810"/>
    <lineage>
        <taxon>Eukaryota</taxon>
        <taxon>Fungi</taxon>
        <taxon>Dikarya</taxon>
        <taxon>Ascomycota</taxon>
        <taxon>Pezizomycotina</taxon>
        <taxon>Sordariomycetes</taxon>
        <taxon>Xylariomycetidae</taxon>
        <taxon>Xylariales</taxon>
        <taxon>Xylariaceae</taxon>
        <taxon>Xylaria</taxon>
    </lineage>
</organism>
<comment type="caution">
    <text evidence="2">The sequence shown here is derived from an EMBL/GenBank/DDBJ whole genome shotgun (WGS) entry which is preliminary data.</text>
</comment>
<evidence type="ECO:0000313" key="2">
    <source>
        <dbReference type="EMBL" id="KAJ3573717.1"/>
    </source>
</evidence>
<evidence type="ECO:0000256" key="1">
    <source>
        <dbReference type="SAM" id="SignalP"/>
    </source>
</evidence>
<feature type="signal peptide" evidence="1">
    <location>
        <begin position="1"/>
        <end position="20"/>
    </location>
</feature>
<evidence type="ECO:0000313" key="3">
    <source>
        <dbReference type="Proteomes" id="UP001148614"/>
    </source>
</evidence>